<proteinExistence type="predicted"/>
<reference evidence="1" key="2">
    <citation type="journal article" date="2015" name="Fish Shellfish Immunol.">
        <title>Early steps in the European eel (Anguilla anguilla)-Vibrio vulnificus interaction in the gills: Role of the RtxA13 toxin.</title>
        <authorList>
            <person name="Callol A."/>
            <person name="Pajuelo D."/>
            <person name="Ebbesson L."/>
            <person name="Teles M."/>
            <person name="MacKenzie S."/>
            <person name="Amaro C."/>
        </authorList>
    </citation>
    <scope>NUCLEOTIDE SEQUENCE</scope>
</reference>
<organism evidence="1">
    <name type="scientific">Anguilla anguilla</name>
    <name type="common">European freshwater eel</name>
    <name type="synonym">Muraena anguilla</name>
    <dbReference type="NCBI Taxonomy" id="7936"/>
    <lineage>
        <taxon>Eukaryota</taxon>
        <taxon>Metazoa</taxon>
        <taxon>Chordata</taxon>
        <taxon>Craniata</taxon>
        <taxon>Vertebrata</taxon>
        <taxon>Euteleostomi</taxon>
        <taxon>Actinopterygii</taxon>
        <taxon>Neopterygii</taxon>
        <taxon>Teleostei</taxon>
        <taxon>Anguilliformes</taxon>
        <taxon>Anguillidae</taxon>
        <taxon>Anguilla</taxon>
    </lineage>
</organism>
<name>A0A0E9UDL6_ANGAN</name>
<reference evidence="1" key="1">
    <citation type="submission" date="2014-11" db="EMBL/GenBank/DDBJ databases">
        <authorList>
            <person name="Amaro Gonzalez C."/>
        </authorList>
    </citation>
    <scope>NUCLEOTIDE SEQUENCE</scope>
</reference>
<accession>A0A0E9UDL6</accession>
<evidence type="ECO:0000313" key="1">
    <source>
        <dbReference type="EMBL" id="JAH63058.1"/>
    </source>
</evidence>
<protein>
    <submittedName>
        <fullName evidence="1">Uncharacterized protein</fullName>
    </submittedName>
</protein>
<sequence>MHVLLIFRINGIDKSIQIDKMYFSPSNIQITPLHYSSFTLFYSKGDAV</sequence>
<dbReference type="EMBL" id="GBXM01045519">
    <property type="protein sequence ID" value="JAH63058.1"/>
    <property type="molecule type" value="Transcribed_RNA"/>
</dbReference>
<dbReference type="AlphaFoldDB" id="A0A0E9UDL6"/>